<dbReference type="PANTHER" id="PTHR44936">
    <property type="entry name" value="SENSOR PROTEIN CREC"/>
    <property type="match status" value="1"/>
</dbReference>
<sequence length="709" mass="76318">MSPRGPSDDDAPRPRPADAPPGDRAADPSRPTPGAHDDLAGSPARDDLAGSSARGNRDALAGSPARDDFAGSSARRNRDALAGTSARGAPDDLAGSSSSSPQQGPRSAARESSRPLGKREPSRPLARPAGRPPSAVTAAARPESAAHKSSTDAPQKSFASFARFSVPDSRPSDLSRIRMTRIGQRIVAAPRVPWWGRLESRVITALVCLGILCVGASAYLVALTVQYFEGIVGSATQKSDDAVALALPFYDGYVKARKETYRARLEAMAREVELASARGEIAADDPAALRELLHELLRREADLVELQAQGPPSALAERRALLPEDEGARIWVMSGPVPLNMSSPTGPIDQASLAAIFALDPALDRDYQSLGMIKRGLDYVTVDGNVVDRGELERAVYRAIGAASALVLMVAFIAGFLLARATTRKLSMLSDAMLRVAGGDLLARVPELGNDELGQLGAAFNGMLDELASAQRKLSYLQRVGAWQEMARRIAHEIKNPLTPIQLAAQQLREKDPGTDENFSRLLRSSVEIVEDEIESLRRMVTSFSRFAKVPEAQLEPTVVARILAEFERAYGHLTERESDVLEVMPAPPSLVILGDRQLLKQCLVNLVENAVLSQRQRGPVHVRVTARPAEGEPGFVELRVDDNGPGIEPERRERVFEPYESTRKEGTGLGLAIVKKVVLDHNGEVRVEDSELGGAAVVIRLPLHEPPG</sequence>
<feature type="domain" description="HAMP" evidence="14">
    <location>
        <begin position="420"/>
        <end position="472"/>
    </location>
</feature>
<dbReference type="InterPro" id="IPR036097">
    <property type="entry name" value="HisK_dim/P_sf"/>
</dbReference>
<evidence type="ECO:0000256" key="10">
    <source>
        <dbReference type="SAM" id="Coils"/>
    </source>
</evidence>
<evidence type="ECO:0000256" key="1">
    <source>
        <dbReference type="ARBA" id="ARBA00000085"/>
    </source>
</evidence>
<dbReference type="InterPro" id="IPR004358">
    <property type="entry name" value="Sig_transdc_His_kin-like_C"/>
</dbReference>
<evidence type="ECO:0000256" key="5">
    <source>
        <dbReference type="ARBA" id="ARBA00022553"/>
    </source>
</evidence>
<dbReference type="InterPro" id="IPR003594">
    <property type="entry name" value="HATPase_dom"/>
</dbReference>
<dbReference type="Gene3D" id="1.10.287.130">
    <property type="match status" value="1"/>
</dbReference>
<comment type="catalytic activity">
    <reaction evidence="1">
        <text>ATP + protein L-histidine = ADP + protein N-phospho-L-histidine.</text>
        <dbReference type="EC" id="2.7.13.3"/>
    </reaction>
</comment>
<keyword evidence="12" id="KW-0812">Transmembrane</keyword>
<dbReference type="Pfam" id="PF02518">
    <property type="entry name" value="HATPase_c"/>
    <property type="match status" value="1"/>
</dbReference>
<feature type="compositionally biased region" description="Basic and acidic residues" evidence="11">
    <location>
        <begin position="35"/>
        <end position="48"/>
    </location>
</feature>
<feature type="compositionally biased region" description="Basic and acidic residues" evidence="11">
    <location>
        <begin position="1"/>
        <end position="16"/>
    </location>
</feature>
<dbReference type="PROSITE" id="PS50109">
    <property type="entry name" value="HIS_KIN"/>
    <property type="match status" value="1"/>
</dbReference>
<protein>
    <recommendedName>
        <fullName evidence="3">histidine kinase</fullName>
        <ecNumber evidence="3">2.7.13.3</ecNumber>
    </recommendedName>
</protein>
<dbReference type="RefSeq" id="WP_267767364.1">
    <property type="nucleotide sequence ID" value="NZ_JAPNKE010000002.1"/>
</dbReference>
<evidence type="ECO:0000313" key="15">
    <source>
        <dbReference type="EMBL" id="MCY1005631.1"/>
    </source>
</evidence>
<dbReference type="PANTHER" id="PTHR44936:SF10">
    <property type="entry name" value="SENSOR PROTEIN RSTB"/>
    <property type="match status" value="1"/>
</dbReference>
<reference evidence="15" key="1">
    <citation type="submission" date="2022-11" db="EMBL/GenBank/DDBJ databases">
        <title>Minimal conservation of predation-associated metabolite biosynthetic gene clusters underscores biosynthetic potential of Myxococcota including descriptions for ten novel species: Archangium lansinium sp. nov., Myxococcus landrumus sp. nov., Nannocystis bai.</title>
        <authorList>
            <person name="Ahearne A."/>
            <person name="Stevens C."/>
            <person name="Phillips K."/>
        </authorList>
    </citation>
    <scope>NUCLEOTIDE SEQUENCE</scope>
    <source>
        <strain evidence="15">Na p29</strain>
    </source>
</reference>
<evidence type="ECO:0000256" key="9">
    <source>
        <dbReference type="ARBA" id="ARBA00022840"/>
    </source>
</evidence>
<organism evidence="15 16">
    <name type="scientific">Nannocystis pusilla</name>
    <dbReference type="NCBI Taxonomy" id="889268"/>
    <lineage>
        <taxon>Bacteria</taxon>
        <taxon>Pseudomonadati</taxon>
        <taxon>Myxococcota</taxon>
        <taxon>Polyangia</taxon>
        <taxon>Nannocystales</taxon>
        <taxon>Nannocystaceae</taxon>
        <taxon>Nannocystis</taxon>
    </lineage>
</organism>
<comment type="subcellular location">
    <subcellularLocation>
        <location evidence="2">Cell membrane</location>
        <topology evidence="2">Multi-pass membrane protein</topology>
    </subcellularLocation>
</comment>
<feature type="compositionally biased region" description="Basic and acidic residues" evidence="11">
    <location>
        <begin position="108"/>
        <end position="122"/>
    </location>
</feature>
<dbReference type="Pfam" id="PF00672">
    <property type="entry name" value="HAMP"/>
    <property type="match status" value="1"/>
</dbReference>
<dbReference type="CDD" id="cd00082">
    <property type="entry name" value="HisKA"/>
    <property type="match status" value="1"/>
</dbReference>
<dbReference type="InterPro" id="IPR003661">
    <property type="entry name" value="HisK_dim/P_dom"/>
</dbReference>
<dbReference type="PROSITE" id="PS50885">
    <property type="entry name" value="HAMP"/>
    <property type="match status" value="1"/>
</dbReference>
<dbReference type="SUPFAM" id="SSF158472">
    <property type="entry name" value="HAMP domain-like"/>
    <property type="match status" value="1"/>
</dbReference>
<name>A0A9X3ERX3_9BACT</name>
<dbReference type="InterPro" id="IPR005467">
    <property type="entry name" value="His_kinase_dom"/>
</dbReference>
<gene>
    <name evidence="15" type="ORF">OV079_08630</name>
</gene>
<evidence type="ECO:0000256" key="6">
    <source>
        <dbReference type="ARBA" id="ARBA00022679"/>
    </source>
</evidence>
<dbReference type="Proteomes" id="UP001150924">
    <property type="component" value="Unassembled WGS sequence"/>
</dbReference>
<feature type="transmembrane region" description="Helical" evidence="12">
    <location>
        <begin position="202"/>
        <end position="228"/>
    </location>
</feature>
<dbReference type="Gene3D" id="3.30.565.10">
    <property type="entry name" value="Histidine kinase-like ATPase, C-terminal domain"/>
    <property type="match status" value="1"/>
</dbReference>
<dbReference type="SUPFAM" id="SSF55874">
    <property type="entry name" value="ATPase domain of HSP90 chaperone/DNA topoisomerase II/histidine kinase"/>
    <property type="match status" value="1"/>
</dbReference>
<keyword evidence="12" id="KW-0472">Membrane</keyword>
<feature type="transmembrane region" description="Helical" evidence="12">
    <location>
        <begin position="395"/>
        <end position="419"/>
    </location>
</feature>
<proteinExistence type="predicted"/>
<feature type="region of interest" description="Disordered" evidence="11">
    <location>
        <begin position="1"/>
        <end position="154"/>
    </location>
</feature>
<dbReference type="SUPFAM" id="SSF47384">
    <property type="entry name" value="Homodimeric domain of signal transducing histidine kinase"/>
    <property type="match status" value="1"/>
</dbReference>
<keyword evidence="7" id="KW-0547">Nucleotide-binding</keyword>
<dbReference type="InterPro" id="IPR050980">
    <property type="entry name" value="2C_sensor_his_kinase"/>
</dbReference>
<keyword evidence="10" id="KW-0175">Coiled coil</keyword>
<dbReference type="AlphaFoldDB" id="A0A9X3ERX3"/>
<keyword evidence="6" id="KW-0808">Transferase</keyword>
<dbReference type="EMBL" id="JAPNKE010000002">
    <property type="protein sequence ID" value="MCY1005631.1"/>
    <property type="molecule type" value="Genomic_DNA"/>
</dbReference>
<feature type="domain" description="Histidine kinase" evidence="13">
    <location>
        <begin position="489"/>
        <end position="706"/>
    </location>
</feature>
<dbReference type="CDD" id="cd06225">
    <property type="entry name" value="HAMP"/>
    <property type="match status" value="1"/>
</dbReference>
<dbReference type="PRINTS" id="PR00344">
    <property type="entry name" value="BCTRLSENSOR"/>
</dbReference>
<dbReference type="GO" id="GO:0005524">
    <property type="term" value="F:ATP binding"/>
    <property type="evidence" value="ECO:0007669"/>
    <property type="project" value="UniProtKB-KW"/>
</dbReference>
<keyword evidence="9" id="KW-0067">ATP-binding</keyword>
<dbReference type="Pfam" id="PF00512">
    <property type="entry name" value="HisKA"/>
    <property type="match status" value="1"/>
</dbReference>
<dbReference type="GO" id="GO:0005886">
    <property type="term" value="C:plasma membrane"/>
    <property type="evidence" value="ECO:0007669"/>
    <property type="project" value="UniProtKB-SubCell"/>
</dbReference>
<dbReference type="EC" id="2.7.13.3" evidence="3"/>
<evidence type="ECO:0000256" key="2">
    <source>
        <dbReference type="ARBA" id="ARBA00004651"/>
    </source>
</evidence>
<dbReference type="GO" id="GO:0000155">
    <property type="term" value="F:phosphorelay sensor kinase activity"/>
    <property type="evidence" value="ECO:0007669"/>
    <property type="project" value="InterPro"/>
</dbReference>
<dbReference type="SMART" id="SM00304">
    <property type="entry name" value="HAMP"/>
    <property type="match status" value="1"/>
</dbReference>
<evidence type="ECO:0000256" key="4">
    <source>
        <dbReference type="ARBA" id="ARBA00022475"/>
    </source>
</evidence>
<keyword evidence="16" id="KW-1185">Reference proteome</keyword>
<accession>A0A9X3ERX3</accession>
<feature type="coiled-coil region" evidence="10">
    <location>
        <begin position="258"/>
        <end position="309"/>
    </location>
</feature>
<keyword evidence="8 15" id="KW-0418">Kinase</keyword>
<keyword evidence="4" id="KW-1003">Cell membrane</keyword>
<evidence type="ECO:0000256" key="11">
    <source>
        <dbReference type="SAM" id="MobiDB-lite"/>
    </source>
</evidence>
<dbReference type="SMART" id="SM00387">
    <property type="entry name" value="HATPase_c"/>
    <property type="match status" value="1"/>
</dbReference>
<evidence type="ECO:0000256" key="12">
    <source>
        <dbReference type="SAM" id="Phobius"/>
    </source>
</evidence>
<dbReference type="SMART" id="SM00388">
    <property type="entry name" value="HisKA"/>
    <property type="match status" value="1"/>
</dbReference>
<evidence type="ECO:0000256" key="8">
    <source>
        <dbReference type="ARBA" id="ARBA00022777"/>
    </source>
</evidence>
<dbReference type="InterPro" id="IPR003660">
    <property type="entry name" value="HAMP_dom"/>
</dbReference>
<dbReference type="InterPro" id="IPR036890">
    <property type="entry name" value="HATPase_C_sf"/>
</dbReference>
<evidence type="ECO:0000256" key="3">
    <source>
        <dbReference type="ARBA" id="ARBA00012438"/>
    </source>
</evidence>
<keyword evidence="5" id="KW-0597">Phosphoprotein</keyword>
<evidence type="ECO:0000259" key="13">
    <source>
        <dbReference type="PROSITE" id="PS50109"/>
    </source>
</evidence>
<evidence type="ECO:0000259" key="14">
    <source>
        <dbReference type="PROSITE" id="PS50885"/>
    </source>
</evidence>
<comment type="caution">
    <text evidence="15">The sequence shown here is derived from an EMBL/GenBank/DDBJ whole genome shotgun (WGS) entry which is preliminary data.</text>
</comment>
<dbReference type="Gene3D" id="6.10.340.10">
    <property type="match status" value="1"/>
</dbReference>
<evidence type="ECO:0000256" key="7">
    <source>
        <dbReference type="ARBA" id="ARBA00022741"/>
    </source>
</evidence>
<evidence type="ECO:0000313" key="16">
    <source>
        <dbReference type="Proteomes" id="UP001150924"/>
    </source>
</evidence>
<feature type="compositionally biased region" description="Low complexity" evidence="11">
    <location>
        <begin position="95"/>
        <end position="105"/>
    </location>
</feature>
<keyword evidence="12" id="KW-1133">Transmembrane helix</keyword>